<dbReference type="GeneID" id="101234557"/>
<evidence type="ECO:0000256" key="3">
    <source>
        <dbReference type="SAM" id="Phobius"/>
    </source>
</evidence>
<evidence type="ECO:0000259" key="4">
    <source>
        <dbReference type="SMART" id="SM00239"/>
    </source>
</evidence>
<keyword evidence="5" id="KW-1185">Reference proteome</keyword>
<keyword evidence="3" id="KW-0472">Membrane</keyword>
<dbReference type="PANTHER" id="PTHR45761:SF1">
    <property type="entry name" value="EXTENDED SYNAPTOTAGMIN-LIKE PROTEIN 2, ISOFORM C"/>
    <property type="match status" value="1"/>
</dbReference>
<dbReference type="InterPro" id="IPR039010">
    <property type="entry name" value="Synaptotagmin_SMP"/>
</dbReference>
<dbReference type="Proteomes" id="UP001652625">
    <property type="component" value="Chromosome 11"/>
</dbReference>
<dbReference type="CDD" id="cd21670">
    <property type="entry name" value="SMP_ESyt"/>
    <property type="match status" value="1"/>
</dbReference>
<keyword evidence="1 3" id="KW-0812">Transmembrane</keyword>
<dbReference type="Pfam" id="PF00168">
    <property type="entry name" value="C2"/>
    <property type="match status" value="2"/>
</dbReference>
<dbReference type="Pfam" id="PF17047">
    <property type="entry name" value="SMP_LBD"/>
    <property type="match status" value="1"/>
</dbReference>
<feature type="transmembrane region" description="Helical" evidence="3">
    <location>
        <begin position="16"/>
        <end position="49"/>
    </location>
</feature>
<protein>
    <submittedName>
        <fullName evidence="6">Extended synaptotagmin-2 isoform X4</fullName>
    </submittedName>
</protein>
<dbReference type="SUPFAM" id="SSF49562">
    <property type="entry name" value="C2 domain (Calcium/lipid-binding domain, CaLB)"/>
    <property type="match status" value="2"/>
</dbReference>
<evidence type="ECO:0000256" key="2">
    <source>
        <dbReference type="ARBA" id="ARBA00022989"/>
    </source>
</evidence>
<dbReference type="InterPro" id="IPR000008">
    <property type="entry name" value="C2_dom"/>
</dbReference>
<accession>A0ABM4CTK3</accession>
<evidence type="ECO:0000313" key="6">
    <source>
        <dbReference type="RefSeq" id="XP_065665269.1"/>
    </source>
</evidence>
<reference evidence="6" key="1">
    <citation type="submission" date="2025-08" db="UniProtKB">
        <authorList>
            <consortium name="RefSeq"/>
        </authorList>
    </citation>
    <scope>IDENTIFICATION</scope>
</reference>
<dbReference type="Gene3D" id="2.60.40.150">
    <property type="entry name" value="C2 domain"/>
    <property type="match status" value="2"/>
</dbReference>
<feature type="domain" description="C2" evidence="4">
    <location>
        <begin position="293"/>
        <end position="395"/>
    </location>
</feature>
<keyword evidence="2 3" id="KW-1133">Transmembrane helix</keyword>
<feature type="domain" description="C2" evidence="4">
    <location>
        <begin position="429"/>
        <end position="522"/>
    </location>
</feature>
<dbReference type="InterPro" id="IPR051634">
    <property type="entry name" value="Extended_Synaptotagmin"/>
</dbReference>
<sequence>MAEIETFKFQETHINILYALILVAFSWSVGWFGFSWSWVIGFFIFVLLWKNNLREKNLCYSLMQIIYNNNNKDIQKNDQDLISKNKIRSAPSWAFFPDVERAEWLNQMIKQFWPFISKIMEDFLKTKVEPEMKMKLPSTIKSLKFSKTDLGNRPIRLGGIKVYSEHVPPNQIIADMELIYAGDALIELALDNGISGGISDIQIHGTMRVEITPLLSKLPLIGGISLYFIETPELNYNFTNLLNILDVPGISQIVNSLLKEALESFVVFPNRVKIPIGNPTDIETFRFYYPKGVLKIDILEAKNLIGKDTNLFKDKTSDPYVLTKVGSKVVHKTSVIQKSLNPKWNKESVSIFIQIVIGKKIKFELYDSDTIKDDEIGSTTLSLEKIVGSSFTDLWLSLDNSTTSALHINCGWFNLSNNVDDLKKGEECCLVVLLDHARNLNVANKDSASAYVEITVNNITLKSKTQRNTNHPVWEETFSFFLGNVFKDIVKLRVYDESENKPLGKIDYAVSALTDLPDMRLKQNFTLKNSFENSQIFMSLELKALVPPVSSK</sequence>
<gene>
    <name evidence="6" type="primary">LOC101234557</name>
</gene>
<name>A0ABM4CTK3_HYDVU</name>
<evidence type="ECO:0000313" key="5">
    <source>
        <dbReference type="Proteomes" id="UP001652625"/>
    </source>
</evidence>
<dbReference type="RefSeq" id="XP_065665269.1">
    <property type="nucleotide sequence ID" value="XM_065809197.1"/>
</dbReference>
<dbReference type="InterPro" id="IPR035892">
    <property type="entry name" value="C2_domain_sf"/>
</dbReference>
<dbReference type="SMART" id="SM00239">
    <property type="entry name" value="C2"/>
    <property type="match status" value="2"/>
</dbReference>
<organism evidence="5 6">
    <name type="scientific">Hydra vulgaris</name>
    <name type="common">Hydra</name>
    <name type="synonym">Hydra attenuata</name>
    <dbReference type="NCBI Taxonomy" id="6087"/>
    <lineage>
        <taxon>Eukaryota</taxon>
        <taxon>Metazoa</taxon>
        <taxon>Cnidaria</taxon>
        <taxon>Hydrozoa</taxon>
        <taxon>Hydroidolina</taxon>
        <taxon>Anthoathecata</taxon>
        <taxon>Aplanulata</taxon>
        <taxon>Hydridae</taxon>
        <taxon>Hydra</taxon>
    </lineage>
</organism>
<evidence type="ECO:0000256" key="1">
    <source>
        <dbReference type="ARBA" id="ARBA00022692"/>
    </source>
</evidence>
<proteinExistence type="predicted"/>
<dbReference type="PANTHER" id="PTHR45761">
    <property type="entry name" value="EXTENDED SYNAPTOTAGMIN-LIKE PROTEIN 2, ISOFORM C"/>
    <property type="match status" value="1"/>
</dbReference>